<keyword evidence="2" id="KW-1185">Reference proteome</keyword>
<organism evidence="1 2">
    <name type="scientific">Neobacillus paridis</name>
    <dbReference type="NCBI Taxonomy" id="2803862"/>
    <lineage>
        <taxon>Bacteria</taxon>
        <taxon>Bacillati</taxon>
        <taxon>Bacillota</taxon>
        <taxon>Bacilli</taxon>
        <taxon>Bacillales</taxon>
        <taxon>Bacillaceae</taxon>
        <taxon>Neobacillus</taxon>
    </lineage>
</organism>
<proteinExistence type="predicted"/>
<accession>A0ABS1TLM6</accession>
<dbReference type="EMBL" id="JAESWB010000134">
    <property type="protein sequence ID" value="MBL4952152.1"/>
    <property type="molecule type" value="Genomic_DNA"/>
</dbReference>
<dbReference type="RefSeq" id="WP_202653430.1">
    <property type="nucleotide sequence ID" value="NZ_JAESWB010000134.1"/>
</dbReference>
<dbReference type="Proteomes" id="UP000623967">
    <property type="component" value="Unassembled WGS sequence"/>
</dbReference>
<evidence type="ECO:0000313" key="1">
    <source>
        <dbReference type="EMBL" id="MBL4952152.1"/>
    </source>
</evidence>
<evidence type="ECO:0000313" key="2">
    <source>
        <dbReference type="Proteomes" id="UP000623967"/>
    </source>
</evidence>
<gene>
    <name evidence="1" type="ORF">JK635_07995</name>
</gene>
<comment type="caution">
    <text evidence="1">The sequence shown here is derived from an EMBL/GenBank/DDBJ whole genome shotgun (WGS) entry which is preliminary data.</text>
</comment>
<protein>
    <submittedName>
        <fullName evidence="1">Uncharacterized protein</fullName>
    </submittedName>
</protein>
<sequence length="55" mass="6704">MEFIHSLATVGVEEVYDEERFLAEQAFRKRLSLEHLSFEEDWNLRDELEKREFVS</sequence>
<name>A0ABS1TLM6_9BACI</name>
<reference evidence="1 2" key="1">
    <citation type="submission" date="2021-01" db="EMBL/GenBank/DDBJ databases">
        <title>Genome public.</title>
        <authorList>
            <person name="Liu C."/>
            <person name="Sun Q."/>
        </authorList>
    </citation>
    <scope>NUCLEOTIDE SEQUENCE [LARGE SCALE GENOMIC DNA]</scope>
    <source>
        <strain evidence="1 2">YIM B02564</strain>
    </source>
</reference>